<dbReference type="InterPro" id="IPR051398">
    <property type="entry name" value="Polysacch_Deacetylase"/>
</dbReference>
<keyword evidence="1" id="KW-0732">Signal</keyword>
<dbReference type="PROSITE" id="PS51677">
    <property type="entry name" value="NODB"/>
    <property type="match status" value="1"/>
</dbReference>
<dbReference type="PANTHER" id="PTHR34216">
    <property type="match status" value="1"/>
</dbReference>
<dbReference type="InterPro" id="IPR032772">
    <property type="entry name" value="PGA_deacetylase_PgaB_C"/>
</dbReference>
<dbReference type="PANTHER" id="PTHR34216:SF7">
    <property type="entry name" value="POLY-BETA-1,6-N-ACETYL-D-GLUCOSAMINE N-DEACETYLASE"/>
    <property type="match status" value="1"/>
</dbReference>
<evidence type="ECO:0000259" key="2">
    <source>
        <dbReference type="PROSITE" id="PS51677"/>
    </source>
</evidence>
<dbReference type="Pfam" id="PF14883">
    <property type="entry name" value="GHL13"/>
    <property type="match status" value="1"/>
</dbReference>
<reference evidence="3 4" key="1">
    <citation type="submission" date="2020-01" db="EMBL/GenBank/DDBJ databases">
        <title>Dynamics of blaIMP-6 dissemination in carbapenem resistant Enterobacteriacea isolated from regional surveillance in Osaka, Japan.</title>
        <authorList>
            <person name="Abe R."/>
            <person name="Akeda Y."/>
            <person name="Sugawara Y."/>
            <person name="Yamamoto N."/>
            <person name="Tomono K."/>
            <person name="Takeuchi D."/>
            <person name="Kawahara R."/>
            <person name="Hamada S."/>
        </authorList>
    </citation>
    <scope>NUCLEOTIDE SEQUENCE [LARGE SCALE GENOMIC DNA]</scope>
    <source>
        <strain evidence="3 4">E300</strain>
    </source>
</reference>
<dbReference type="InterPro" id="IPR002509">
    <property type="entry name" value="NODB_dom"/>
</dbReference>
<evidence type="ECO:0000313" key="4">
    <source>
        <dbReference type="Proteomes" id="UP000467488"/>
    </source>
</evidence>
<name>A0A8S0FZ44_ECOLX</name>
<organism evidence="3 4">
    <name type="scientific">Escherichia coli</name>
    <dbReference type="NCBI Taxonomy" id="562"/>
    <lineage>
        <taxon>Bacteria</taxon>
        <taxon>Pseudomonadati</taxon>
        <taxon>Pseudomonadota</taxon>
        <taxon>Gammaproteobacteria</taxon>
        <taxon>Enterobacterales</taxon>
        <taxon>Enterobacteriaceae</taxon>
        <taxon>Escherichia</taxon>
    </lineage>
</organism>
<protein>
    <recommendedName>
        <fullName evidence="2">NodB homology domain-containing protein</fullName>
    </recommendedName>
</protein>
<dbReference type="InterPro" id="IPR011330">
    <property type="entry name" value="Glyco_hydro/deAcase_b/a-brl"/>
</dbReference>
<evidence type="ECO:0000256" key="1">
    <source>
        <dbReference type="ARBA" id="ARBA00022729"/>
    </source>
</evidence>
<dbReference type="Proteomes" id="UP000467488">
    <property type="component" value="Chromosome"/>
</dbReference>
<dbReference type="GO" id="GO:0005975">
    <property type="term" value="P:carbohydrate metabolic process"/>
    <property type="evidence" value="ECO:0007669"/>
    <property type="project" value="InterPro"/>
</dbReference>
<evidence type="ECO:0000313" key="3">
    <source>
        <dbReference type="EMBL" id="BBU84838.1"/>
    </source>
</evidence>
<accession>A0A8S0FZ44</accession>
<dbReference type="GO" id="GO:0016810">
    <property type="term" value="F:hydrolase activity, acting on carbon-nitrogen (but not peptide) bonds"/>
    <property type="evidence" value="ECO:0007669"/>
    <property type="project" value="InterPro"/>
</dbReference>
<feature type="domain" description="NodB homology" evidence="2">
    <location>
        <begin position="1"/>
        <end position="117"/>
    </location>
</feature>
<dbReference type="EMBL" id="AP022360">
    <property type="protein sequence ID" value="BBU84838.1"/>
    <property type="molecule type" value="Genomic_DNA"/>
</dbReference>
<dbReference type="Gene3D" id="3.20.20.370">
    <property type="entry name" value="Glycoside hydrolase/deacetylase"/>
    <property type="match status" value="1"/>
</dbReference>
<dbReference type="AlphaFoldDB" id="A0A8S0FZ44"/>
<sequence length="126" mass="14573">MTEYLRTKAEVNPHVFVWPYGEANGIAIAELKKLGYDMFFTLESGLANASQLDSIPRVLIANNPSLKEFAQQIITVQEKPLQRVMHIDLDYVYDENRQQMDRNIDVLIQRVKDMQISTVYLHRSSS</sequence>
<dbReference type="SUPFAM" id="SSF88713">
    <property type="entry name" value="Glycoside hydrolase/deacetylase"/>
    <property type="match status" value="1"/>
</dbReference>
<proteinExistence type="predicted"/>
<gene>
    <name evidence="3" type="ORF">EIMP300_62380</name>
</gene>
<dbReference type="Gene3D" id="3.20.20.80">
    <property type="entry name" value="Glycosidases"/>
    <property type="match status" value="1"/>
</dbReference>